<dbReference type="PANTHER" id="PTHR38049:SF1">
    <property type="entry name" value="PROTEIN KINASE DOMAIN-CONTAINING PROTEIN"/>
    <property type="match status" value="1"/>
</dbReference>
<organism evidence="3 4">
    <name type="scientific">Epichloe festucae (strain Fl1)</name>
    <dbReference type="NCBI Taxonomy" id="877507"/>
    <lineage>
        <taxon>Eukaryota</taxon>
        <taxon>Fungi</taxon>
        <taxon>Dikarya</taxon>
        <taxon>Ascomycota</taxon>
        <taxon>Pezizomycotina</taxon>
        <taxon>Sordariomycetes</taxon>
        <taxon>Hypocreomycetidae</taxon>
        <taxon>Hypocreales</taxon>
        <taxon>Clavicipitaceae</taxon>
        <taxon>Epichloe</taxon>
    </lineage>
</organism>
<evidence type="ECO:0000313" key="4">
    <source>
        <dbReference type="Proteomes" id="UP000594364"/>
    </source>
</evidence>
<dbReference type="OrthoDB" id="3928002at2759"/>
<dbReference type="Pfam" id="PF12396">
    <property type="entry name" value="DUF3659"/>
    <property type="match status" value="1"/>
</dbReference>
<proteinExistence type="predicted"/>
<feature type="chain" id="PRO_5034770279" evidence="2">
    <location>
        <begin position="21"/>
        <end position="432"/>
    </location>
</feature>
<dbReference type="Proteomes" id="UP000594364">
    <property type="component" value="Chromosome 2"/>
</dbReference>
<feature type="compositionally biased region" description="Low complexity" evidence="1">
    <location>
        <begin position="370"/>
        <end position="382"/>
    </location>
</feature>
<feature type="region of interest" description="Disordered" evidence="1">
    <location>
        <begin position="338"/>
        <end position="390"/>
    </location>
</feature>
<sequence>MVIGLLSIVAIPTITGVGQAVSAQKRQNASSKEQVKFNLTAKIKGDNDARDEEAVCFLKDGKLFLQSLDQNFDGHKFCGFHFKYPGEEQHLGLVSSIKDDPPMLNWIYINAETNALEHGARKDATGHTIGPWGWSPDERFLTIGGSPDGFVASREAVDDVDSVERWAICWHGDAVPHQGDEKDERDGSRKQGQHGKLPRCCLFRTEVAKRCPNKTSPLSEHAIFTPEIMSNLASPVNTLDREVVAALQGKCVDEFGNILDRNGTVLGRVEGDLPSMIGRPVCKDGKVLDTAGHVAGHVSETWFDPTEEEDAENNRKRLKVDHDGTIYDHNGAAVGRMKNNLAGDAPRPPGGRESCKFCGSRKDDADKSGAGEANEANEANGGKKQSTVTPSPSEIYLDVKSTHDGIQLIIKIPTVINGGGHETWKCKMERAD</sequence>
<evidence type="ECO:0000256" key="2">
    <source>
        <dbReference type="SAM" id="SignalP"/>
    </source>
</evidence>
<dbReference type="InterPro" id="IPR022124">
    <property type="entry name" value="DUF3659"/>
</dbReference>
<feature type="compositionally biased region" description="Basic and acidic residues" evidence="1">
    <location>
        <begin position="360"/>
        <end position="369"/>
    </location>
</feature>
<keyword evidence="2" id="KW-0732">Signal</keyword>
<evidence type="ECO:0000256" key="1">
    <source>
        <dbReference type="SAM" id="MobiDB-lite"/>
    </source>
</evidence>
<feature type="signal peptide" evidence="2">
    <location>
        <begin position="1"/>
        <end position="20"/>
    </location>
</feature>
<protein>
    <submittedName>
        <fullName evidence="3">Uncharacterized protein</fullName>
    </submittedName>
</protein>
<evidence type="ECO:0000313" key="3">
    <source>
        <dbReference type="EMBL" id="QPG97717.1"/>
    </source>
</evidence>
<name>A0A7S9KQE0_EPIFF</name>
<reference evidence="3 4" key="1">
    <citation type="journal article" date="2018" name="PLoS Genet.">
        <title>Repeat elements organise 3D genome structure and mediate transcription in the filamentous fungus Epichloe festucae.</title>
        <authorList>
            <person name="Winter D.J."/>
            <person name="Ganley A.R.D."/>
            <person name="Young C.A."/>
            <person name="Liachko I."/>
            <person name="Schardl C.L."/>
            <person name="Dupont P.Y."/>
            <person name="Berry D."/>
            <person name="Ram A."/>
            <person name="Scott B."/>
            <person name="Cox M.P."/>
        </authorList>
    </citation>
    <scope>NUCLEOTIDE SEQUENCE [LARGE SCALE GENOMIC DNA]</scope>
    <source>
        <strain evidence="3 4">Fl1</strain>
    </source>
</reference>
<dbReference type="PANTHER" id="PTHR38049">
    <property type="entry name" value="RICIN B LECTIN DOMAIN-CONTAINING PROTEIN"/>
    <property type="match status" value="1"/>
</dbReference>
<accession>A0A7S9KQE0</accession>
<gene>
    <name evidence="3" type="ORF">C2857_006760</name>
</gene>
<dbReference type="EMBL" id="CP031386">
    <property type="protein sequence ID" value="QPG97717.1"/>
    <property type="molecule type" value="Genomic_DNA"/>
</dbReference>
<dbReference type="AlphaFoldDB" id="A0A7S9KQE0"/>
<keyword evidence="4" id="KW-1185">Reference proteome</keyword>